<dbReference type="AlphaFoldDB" id="A0A450SYY5"/>
<organism evidence="1">
    <name type="scientific">Candidatus Kentrum sp. DK</name>
    <dbReference type="NCBI Taxonomy" id="2126562"/>
    <lineage>
        <taxon>Bacteria</taxon>
        <taxon>Pseudomonadati</taxon>
        <taxon>Pseudomonadota</taxon>
        <taxon>Gammaproteobacteria</taxon>
        <taxon>Candidatus Kentrum</taxon>
    </lineage>
</organism>
<name>A0A450SYY5_9GAMM</name>
<protein>
    <submittedName>
        <fullName evidence="1">Uncharacterized protein</fullName>
    </submittedName>
</protein>
<reference evidence="1" key="1">
    <citation type="submission" date="2019-02" db="EMBL/GenBank/DDBJ databases">
        <authorList>
            <person name="Gruber-Vodicka R. H."/>
            <person name="Seah K. B. B."/>
        </authorList>
    </citation>
    <scope>NUCLEOTIDE SEQUENCE</scope>
    <source>
        <strain evidence="1">BECK_DK161</strain>
        <strain evidence="2">BECK_DK47</strain>
    </source>
</reference>
<gene>
    <name evidence="2" type="ORF">BECKDK2373B_GA0170837_12704</name>
    <name evidence="1" type="ORF">BECKDK2373C_GA0170839_10719</name>
</gene>
<accession>A0A450SYY5</accession>
<proteinExistence type="predicted"/>
<dbReference type="EMBL" id="CAADEX010000270">
    <property type="protein sequence ID" value="VFJ70202.1"/>
    <property type="molecule type" value="Genomic_DNA"/>
</dbReference>
<evidence type="ECO:0000313" key="2">
    <source>
        <dbReference type="EMBL" id="VFJ70202.1"/>
    </source>
</evidence>
<evidence type="ECO:0000313" key="1">
    <source>
        <dbReference type="EMBL" id="VFJ59325.1"/>
    </source>
</evidence>
<sequence>MNAQIPAMAEVNRKAEALLIQQLGVADTLRFFNQFSHGQSNYGISDYTALRHQWLDGLSLDDIMQDIERNRTGK</sequence>
<dbReference type="EMBL" id="CAADEY010000071">
    <property type="protein sequence ID" value="VFJ59325.1"/>
    <property type="molecule type" value="Genomic_DNA"/>
</dbReference>